<dbReference type="RefSeq" id="WP_214173897.1">
    <property type="nucleotide sequence ID" value="NZ_JAHCVK010000001.1"/>
</dbReference>
<evidence type="ECO:0000313" key="1">
    <source>
        <dbReference type="EMBL" id="MBT0651912.1"/>
    </source>
</evidence>
<proteinExistence type="predicted"/>
<name>A0ABS5SD08_9BACT</name>
<accession>A0ABS5SD08</accession>
<dbReference type="EMBL" id="JAHCVK010000001">
    <property type="protein sequence ID" value="MBT0651912.1"/>
    <property type="molecule type" value="Genomic_DNA"/>
</dbReference>
<dbReference type="SUPFAM" id="SSF48452">
    <property type="entry name" value="TPR-like"/>
    <property type="match status" value="1"/>
</dbReference>
<organism evidence="1 2">
    <name type="scientific">Geomobilimonas luticola</name>
    <dbReference type="NCBI Taxonomy" id="1114878"/>
    <lineage>
        <taxon>Bacteria</taxon>
        <taxon>Pseudomonadati</taxon>
        <taxon>Thermodesulfobacteriota</taxon>
        <taxon>Desulfuromonadia</taxon>
        <taxon>Geobacterales</taxon>
        <taxon>Geobacteraceae</taxon>
        <taxon>Geomobilimonas</taxon>
    </lineage>
</organism>
<reference evidence="1 2" key="1">
    <citation type="submission" date="2021-05" db="EMBL/GenBank/DDBJ databases">
        <title>The draft genome of Geobacter luticola JCM 17780.</title>
        <authorList>
            <person name="Xu Z."/>
            <person name="Masuda Y."/>
            <person name="Itoh H."/>
            <person name="Senoo K."/>
        </authorList>
    </citation>
    <scope>NUCLEOTIDE SEQUENCE [LARGE SCALE GENOMIC DNA]</scope>
    <source>
        <strain evidence="1 2">JCM 17780</strain>
    </source>
</reference>
<dbReference type="Gene3D" id="2.40.70.10">
    <property type="entry name" value="Acid Proteases"/>
    <property type="match status" value="1"/>
</dbReference>
<keyword evidence="1" id="KW-0378">Hydrolase</keyword>
<dbReference type="PROSITE" id="PS00141">
    <property type="entry name" value="ASP_PROTEASE"/>
    <property type="match status" value="1"/>
</dbReference>
<dbReference type="CDD" id="cd05483">
    <property type="entry name" value="retropepsin_like_bacteria"/>
    <property type="match status" value="1"/>
</dbReference>
<comment type="caution">
    <text evidence="1">The sequence shown here is derived from an EMBL/GenBank/DDBJ whole genome shotgun (WGS) entry which is preliminary data.</text>
</comment>
<dbReference type="GO" id="GO:0008233">
    <property type="term" value="F:peptidase activity"/>
    <property type="evidence" value="ECO:0007669"/>
    <property type="project" value="UniProtKB-KW"/>
</dbReference>
<dbReference type="Pfam" id="PF13650">
    <property type="entry name" value="Asp_protease_2"/>
    <property type="match status" value="1"/>
</dbReference>
<dbReference type="InterPro" id="IPR001969">
    <property type="entry name" value="Aspartic_peptidase_AS"/>
</dbReference>
<keyword evidence="2" id="KW-1185">Reference proteome</keyword>
<protein>
    <submittedName>
        <fullName evidence="1">Aspartyl protease family protein</fullName>
    </submittedName>
</protein>
<dbReference type="GO" id="GO:0006508">
    <property type="term" value="P:proteolysis"/>
    <property type="evidence" value="ECO:0007669"/>
    <property type="project" value="UniProtKB-KW"/>
</dbReference>
<dbReference type="SUPFAM" id="SSF50630">
    <property type="entry name" value="Acid proteases"/>
    <property type="match status" value="1"/>
</dbReference>
<sequence length="294" mass="31036">MEFRSGFVRVIVALLLLAGVPGGAEAGGAFSSDGAAYLAREEYAKAARAFSQAIGRGDRSAGAYAGLGRAYLKMGDNRHATDMELLEKGAAALRTAEELDPSQAETHYDLGLTLLALGDRPGTAREIEHLKPLDPGLTATLARALEGHRPSPSYRLIGESGRPEKNGTPVVVEGNTVLVPVTLSLGSRSVQARLILDTGASITTITPQVAAQLDINLNQAVSGAVQVVGGGFVEARGVRLDQVAVGPHARTKMNVAIIGNGNPRVPYDGLLGMDFLRGLHYHVDFRNRVINWTP</sequence>
<keyword evidence="1" id="KW-0645">Protease</keyword>
<gene>
    <name evidence="1" type="ORF">KI810_02485</name>
</gene>
<dbReference type="Gene3D" id="1.25.40.10">
    <property type="entry name" value="Tetratricopeptide repeat domain"/>
    <property type="match status" value="1"/>
</dbReference>
<dbReference type="Proteomes" id="UP000756860">
    <property type="component" value="Unassembled WGS sequence"/>
</dbReference>
<dbReference type="InterPro" id="IPR034122">
    <property type="entry name" value="Retropepsin-like_bacterial"/>
</dbReference>
<dbReference type="InterPro" id="IPR011990">
    <property type="entry name" value="TPR-like_helical_dom_sf"/>
</dbReference>
<evidence type="ECO:0000313" key="2">
    <source>
        <dbReference type="Proteomes" id="UP000756860"/>
    </source>
</evidence>
<dbReference type="InterPro" id="IPR021109">
    <property type="entry name" value="Peptidase_aspartic_dom_sf"/>
</dbReference>